<feature type="domain" description="4Fe-4S ferredoxin-type" evidence="12">
    <location>
        <begin position="62"/>
        <end position="91"/>
    </location>
</feature>
<evidence type="ECO:0000256" key="11">
    <source>
        <dbReference type="ARBA" id="ARBA00023136"/>
    </source>
</evidence>
<dbReference type="GO" id="GO:0016020">
    <property type="term" value="C:membrane"/>
    <property type="evidence" value="ECO:0007669"/>
    <property type="project" value="InterPro"/>
</dbReference>
<keyword evidence="3" id="KW-0874">Quinone</keyword>
<dbReference type="InterPro" id="IPR017900">
    <property type="entry name" value="4Fe4S_Fe_S_CS"/>
</dbReference>
<keyword evidence="1" id="KW-1003">Cell membrane</keyword>
<dbReference type="InterPro" id="IPR017896">
    <property type="entry name" value="4Fe4S_Fe-S-bd"/>
</dbReference>
<sequence length="194" mass="22435">MKKYFANIWGTITTLKTGMGITWRHMMNIKKDNVTLQYPEERWPRPERDIGFEHEKYNVIRSRLHVDIDDCIGCLKCERACPVDCIKIDTIKAPTRGEDIPDIRHTGVTENGTNKALVVSRFTIDMSECCYCNLCVYPCPEECIYMVGGPNSPKHPIDYEFSEFDRKDLIYEFSKPLTSEQKSELMNPKPDAKA</sequence>
<evidence type="ECO:0000256" key="3">
    <source>
        <dbReference type="ARBA" id="ARBA00022719"/>
    </source>
</evidence>
<evidence type="ECO:0000256" key="1">
    <source>
        <dbReference type="ARBA" id="ARBA00022475"/>
    </source>
</evidence>
<dbReference type="GO" id="GO:0051539">
    <property type="term" value="F:4 iron, 4 sulfur cluster binding"/>
    <property type="evidence" value="ECO:0007669"/>
    <property type="project" value="UniProtKB-KW"/>
</dbReference>
<keyword evidence="4" id="KW-0479">Metal-binding</keyword>
<dbReference type="SUPFAM" id="SSF54862">
    <property type="entry name" value="4Fe-4S ferredoxins"/>
    <property type="match status" value="1"/>
</dbReference>
<dbReference type="EC" id="1.6.5.3" evidence="13"/>
<keyword evidence="8" id="KW-0411">Iron-sulfur</keyword>
<evidence type="ECO:0000256" key="6">
    <source>
        <dbReference type="ARBA" id="ARBA00022967"/>
    </source>
</evidence>
<evidence type="ECO:0000256" key="7">
    <source>
        <dbReference type="ARBA" id="ARBA00023004"/>
    </source>
</evidence>
<dbReference type="PROSITE" id="PS00198">
    <property type="entry name" value="4FE4S_FER_1"/>
    <property type="match status" value="2"/>
</dbReference>
<accession>A0A160VF85</accession>
<dbReference type="PANTHER" id="PTHR10849">
    <property type="entry name" value="NADH DEHYDROGENASE UBIQUINONE IRON-SULFUR PROTEIN 8, MITOCHONDRIAL"/>
    <property type="match status" value="1"/>
</dbReference>
<keyword evidence="6" id="KW-1278">Translocase</keyword>
<evidence type="ECO:0000256" key="9">
    <source>
        <dbReference type="ARBA" id="ARBA00023027"/>
    </source>
</evidence>
<evidence type="ECO:0000256" key="5">
    <source>
        <dbReference type="ARBA" id="ARBA00022737"/>
    </source>
</evidence>
<evidence type="ECO:0000256" key="2">
    <source>
        <dbReference type="ARBA" id="ARBA00022485"/>
    </source>
</evidence>
<dbReference type="AlphaFoldDB" id="A0A160VF85"/>
<keyword evidence="2" id="KW-0004">4Fe-4S</keyword>
<proteinExistence type="predicted"/>
<keyword evidence="10 13" id="KW-0830">Ubiquinone</keyword>
<dbReference type="Pfam" id="PF12838">
    <property type="entry name" value="Fer4_7"/>
    <property type="match status" value="1"/>
</dbReference>
<organism evidence="13">
    <name type="scientific">hydrothermal vent metagenome</name>
    <dbReference type="NCBI Taxonomy" id="652676"/>
    <lineage>
        <taxon>unclassified sequences</taxon>
        <taxon>metagenomes</taxon>
        <taxon>ecological metagenomes</taxon>
    </lineage>
</organism>
<keyword evidence="5" id="KW-0677">Repeat</keyword>
<dbReference type="InterPro" id="IPR010226">
    <property type="entry name" value="NADH_quinone_OxRdtase_chainI"/>
</dbReference>
<name>A0A160VF85_9ZZZZ</name>
<keyword evidence="7" id="KW-0408">Iron</keyword>
<feature type="domain" description="4Fe-4S ferredoxin-type" evidence="12">
    <location>
        <begin position="120"/>
        <end position="149"/>
    </location>
</feature>
<protein>
    <submittedName>
        <fullName evidence="13">NADH-ubiquinone oxidoreductase chain I</fullName>
        <ecNumber evidence="13">1.6.5.3</ecNumber>
    </submittedName>
</protein>
<dbReference type="GO" id="GO:0048038">
    <property type="term" value="F:quinone binding"/>
    <property type="evidence" value="ECO:0007669"/>
    <property type="project" value="UniProtKB-KW"/>
</dbReference>
<keyword evidence="9" id="KW-0520">NAD</keyword>
<dbReference type="PROSITE" id="PS51379">
    <property type="entry name" value="4FE4S_FER_2"/>
    <property type="match status" value="2"/>
</dbReference>
<evidence type="ECO:0000256" key="10">
    <source>
        <dbReference type="ARBA" id="ARBA00023075"/>
    </source>
</evidence>
<keyword evidence="11" id="KW-0472">Membrane</keyword>
<gene>
    <name evidence="13" type="ORF">MGWOODY_Mmi632</name>
</gene>
<evidence type="ECO:0000259" key="12">
    <source>
        <dbReference type="PROSITE" id="PS51379"/>
    </source>
</evidence>
<dbReference type="GO" id="GO:0016651">
    <property type="term" value="F:oxidoreductase activity, acting on NAD(P)H"/>
    <property type="evidence" value="ECO:0007669"/>
    <property type="project" value="InterPro"/>
</dbReference>
<dbReference type="EMBL" id="FAXC01000207">
    <property type="protein sequence ID" value="CUV09266.1"/>
    <property type="molecule type" value="Genomic_DNA"/>
</dbReference>
<reference evidence="13" key="1">
    <citation type="submission" date="2015-10" db="EMBL/GenBank/DDBJ databases">
        <authorList>
            <person name="Gilbert D.G."/>
        </authorList>
    </citation>
    <scope>NUCLEOTIDE SEQUENCE</scope>
</reference>
<dbReference type="GO" id="GO:0046872">
    <property type="term" value="F:metal ion binding"/>
    <property type="evidence" value="ECO:0007669"/>
    <property type="project" value="UniProtKB-KW"/>
</dbReference>
<evidence type="ECO:0000256" key="4">
    <source>
        <dbReference type="ARBA" id="ARBA00022723"/>
    </source>
</evidence>
<evidence type="ECO:0000256" key="8">
    <source>
        <dbReference type="ARBA" id="ARBA00023014"/>
    </source>
</evidence>
<evidence type="ECO:0000313" key="13">
    <source>
        <dbReference type="EMBL" id="CUV09266.1"/>
    </source>
</evidence>
<dbReference type="Gene3D" id="3.30.70.3270">
    <property type="match status" value="1"/>
</dbReference>
<dbReference type="PANTHER" id="PTHR10849:SF24">
    <property type="entry name" value="NADH-QUINONE OXIDOREDUCTASE SUBUNIT I 2"/>
    <property type="match status" value="1"/>
</dbReference>
<keyword evidence="13" id="KW-0560">Oxidoreductase</keyword>